<evidence type="ECO:0000313" key="1">
    <source>
        <dbReference type="EMBL" id="KKK62138.1"/>
    </source>
</evidence>
<proteinExistence type="predicted"/>
<accession>A0A0F8WZQ2</accession>
<name>A0A0F8WZQ2_9ZZZZ</name>
<reference evidence="1" key="1">
    <citation type="journal article" date="2015" name="Nature">
        <title>Complex archaea that bridge the gap between prokaryotes and eukaryotes.</title>
        <authorList>
            <person name="Spang A."/>
            <person name="Saw J.H."/>
            <person name="Jorgensen S.L."/>
            <person name="Zaremba-Niedzwiedzka K."/>
            <person name="Martijn J."/>
            <person name="Lind A.E."/>
            <person name="van Eijk R."/>
            <person name="Schleper C."/>
            <person name="Guy L."/>
            <person name="Ettema T.J."/>
        </authorList>
    </citation>
    <scope>NUCLEOTIDE SEQUENCE</scope>
</reference>
<dbReference type="AlphaFoldDB" id="A0A0F8WZQ2"/>
<dbReference type="EMBL" id="LAZR01062143">
    <property type="protein sequence ID" value="KKK62138.1"/>
    <property type="molecule type" value="Genomic_DNA"/>
</dbReference>
<gene>
    <name evidence="1" type="ORF">LCGC14_3007340</name>
</gene>
<comment type="caution">
    <text evidence="1">The sequence shown here is derived from an EMBL/GenBank/DDBJ whole genome shotgun (WGS) entry which is preliminary data.</text>
</comment>
<sequence length="131" mass="14177">MAESSKVAGDSGPKPSTIRKPMKGPVFRIIPLVASTEWLKFLIYGEYGIGKTTLAGSAIDVPSMADVLLANAEAGTLSLLDKPAIDTVPVSSFKHISALESYLAVHHRLWEVEDMDRLRELEAELKGGDIK</sequence>
<organism evidence="1">
    <name type="scientific">marine sediment metagenome</name>
    <dbReference type="NCBI Taxonomy" id="412755"/>
    <lineage>
        <taxon>unclassified sequences</taxon>
        <taxon>metagenomes</taxon>
        <taxon>ecological metagenomes</taxon>
    </lineage>
</organism>
<feature type="non-terminal residue" evidence="1">
    <location>
        <position position="131"/>
    </location>
</feature>
<protein>
    <submittedName>
        <fullName evidence="1">Uncharacterized protein</fullName>
    </submittedName>
</protein>